<name>A0AAV5MG81_9ROSI</name>
<comment type="caution">
    <text evidence="1">The sequence shown here is derived from an EMBL/GenBank/DDBJ whole genome shotgun (WGS) entry which is preliminary data.</text>
</comment>
<gene>
    <name evidence="1" type="ORF">SLEP1_g55727</name>
</gene>
<accession>A0AAV5MG81</accession>
<evidence type="ECO:0000313" key="1">
    <source>
        <dbReference type="EMBL" id="GKV48953.1"/>
    </source>
</evidence>
<dbReference type="AlphaFoldDB" id="A0AAV5MG81"/>
<dbReference type="SUPFAM" id="SSF50965">
    <property type="entry name" value="Galactose oxidase, central domain"/>
    <property type="match status" value="1"/>
</dbReference>
<protein>
    <submittedName>
        <fullName evidence="1">Uncharacterized protein</fullName>
    </submittedName>
</protein>
<keyword evidence="2" id="KW-1185">Reference proteome</keyword>
<proteinExistence type="predicted"/>
<dbReference type="Gene3D" id="2.120.10.80">
    <property type="entry name" value="Kelch-type beta propeller"/>
    <property type="match status" value="1"/>
</dbReference>
<dbReference type="InterPro" id="IPR015915">
    <property type="entry name" value="Kelch-typ_b-propeller"/>
</dbReference>
<dbReference type="InterPro" id="IPR011043">
    <property type="entry name" value="Gal_Oxase/kelch_b-propeller"/>
</dbReference>
<dbReference type="EMBL" id="BPVZ01000276">
    <property type="protein sequence ID" value="GKV48953.1"/>
    <property type="molecule type" value="Genomic_DNA"/>
</dbReference>
<organism evidence="1 2">
    <name type="scientific">Rubroshorea leprosula</name>
    <dbReference type="NCBI Taxonomy" id="152421"/>
    <lineage>
        <taxon>Eukaryota</taxon>
        <taxon>Viridiplantae</taxon>
        <taxon>Streptophyta</taxon>
        <taxon>Embryophyta</taxon>
        <taxon>Tracheophyta</taxon>
        <taxon>Spermatophyta</taxon>
        <taxon>Magnoliopsida</taxon>
        <taxon>eudicotyledons</taxon>
        <taxon>Gunneridae</taxon>
        <taxon>Pentapetalae</taxon>
        <taxon>rosids</taxon>
        <taxon>malvids</taxon>
        <taxon>Malvales</taxon>
        <taxon>Dipterocarpaceae</taxon>
        <taxon>Rubroshorea</taxon>
    </lineage>
</organism>
<reference evidence="1 2" key="1">
    <citation type="journal article" date="2021" name="Commun. Biol.">
        <title>The genome of Shorea leprosula (Dipterocarpaceae) highlights the ecological relevance of drought in aseasonal tropical rainforests.</title>
        <authorList>
            <person name="Ng K.K.S."/>
            <person name="Kobayashi M.J."/>
            <person name="Fawcett J.A."/>
            <person name="Hatakeyama M."/>
            <person name="Paape T."/>
            <person name="Ng C.H."/>
            <person name="Ang C.C."/>
            <person name="Tnah L.H."/>
            <person name="Lee C.T."/>
            <person name="Nishiyama T."/>
            <person name="Sese J."/>
            <person name="O'Brien M.J."/>
            <person name="Copetti D."/>
            <person name="Mohd Noor M.I."/>
            <person name="Ong R.C."/>
            <person name="Putra M."/>
            <person name="Sireger I.Z."/>
            <person name="Indrioko S."/>
            <person name="Kosugi Y."/>
            <person name="Izuno A."/>
            <person name="Isagi Y."/>
            <person name="Lee S.L."/>
            <person name="Shimizu K.K."/>
        </authorList>
    </citation>
    <scope>NUCLEOTIDE SEQUENCE [LARGE SCALE GENOMIC DNA]</scope>
    <source>
        <strain evidence="1">214</strain>
    </source>
</reference>
<evidence type="ECO:0000313" key="2">
    <source>
        <dbReference type="Proteomes" id="UP001054252"/>
    </source>
</evidence>
<sequence length="431" mass="49644">MDSATTAAAGEKPVIFQAMATDDETMVMRNIWLIIKPNRQKGIFETFKDIEPLEDKERFGSALLGTSSIFVKSSLYAVGGRKPNSDELSSCIRYLDTNKLSEGWKVGTLPSASFDSVLGVYDDSIYILPGMWNTYPTKQEGYIWNVINNECLQTRIHPPEDGDGQWRRIRACASLDEGLLIAMDGEKNNFFLYNQENNDWKIYNIQDPLPKFIGETSFAAFNGRLYFLEVRSMSPAFLFVYDINKGKLVMDKKPIPEFDDDLWSMDKWDRVVRLVPVADDKLCFLWLGPVTYENEDVWHPVRILHCLKVKFSINPNPSNSEVKVEADKGFHTNITNLLDCLPCSDPEQFEPELEGRSPLYPRLDAFQKQQTDKSSTEEIGTWLISGKQFQNQAKDITSPIEKGKRKRFLPVYLVHFFFFNFSQWRYTKYAP</sequence>
<dbReference type="Proteomes" id="UP001054252">
    <property type="component" value="Unassembled WGS sequence"/>
</dbReference>